<organism evidence="5 6">
    <name type="scientific">Drosophila gunungcola</name>
    <name type="common">fruit fly</name>
    <dbReference type="NCBI Taxonomy" id="103775"/>
    <lineage>
        <taxon>Eukaryota</taxon>
        <taxon>Metazoa</taxon>
        <taxon>Ecdysozoa</taxon>
        <taxon>Arthropoda</taxon>
        <taxon>Hexapoda</taxon>
        <taxon>Insecta</taxon>
        <taxon>Pterygota</taxon>
        <taxon>Neoptera</taxon>
        <taxon>Endopterygota</taxon>
        <taxon>Diptera</taxon>
        <taxon>Brachycera</taxon>
        <taxon>Muscomorpha</taxon>
        <taxon>Ephydroidea</taxon>
        <taxon>Drosophilidae</taxon>
        <taxon>Drosophila</taxon>
        <taxon>Sophophora</taxon>
    </lineage>
</organism>
<proteinExistence type="inferred from homology"/>
<dbReference type="AlphaFoldDB" id="A0A9P9YIW8"/>
<dbReference type="Gene3D" id="3.40.50.300">
    <property type="entry name" value="P-loop containing nucleotide triphosphate hydrolases"/>
    <property type="match status" value="1"/>
</dbReference>
<evidence type="ECO:0000256" key="2">
    <source>
        <dbReference type="ARBA" id="ARBA00022679"/>
    </source>
</evidence>
<reference evidence="5" key="1">
    <citation type="journal article" date="2023" name="Genome Biol. Evol.">
        <title>Long-read-based Genome Assembly of Drosophila gunungcola Reveals Fewer Chemosensory Genes in Flower-breeding Species.</title>
        <authorList>
            <person name="Negi A."/>
            <person name="Liao B.Y."/>
            <person name="Yeh S.D."/>
        </authorList>
    </citation>
    <scope>NUCLEOTIDE SEQUENCE</scope>
    <source>
        <strain evidence="5">Sukarami</strain>
    </source>
</reference>
<dbReference type="EMBL" id="JAMKOV010000010">
    <property type="protein sequence ID" value="KAI8037825.1"/>
    <property type="molecule type" value="Genomic_DNA"/>
</dbReference>
<comment type="similarity">
    <text evidence="1">Belongs to the sulfotransferase 1 family.</text>
</comment>
<dbReference type="Proteomes" id="UP001059596">
    <property type="component" value="Unassembled WGS sequence"/>
</dbReference>
<dbReference type="SUPFAM" id="SSF52540">
    <property type="entry name" value="P-loop containing nucleoside triphosphate hydrolases"/>
    <property type="match status" value="1"/>
</dbReference>
<dbReference type="InterPro" id="IPR000863">
    <property type="entry name" value="Sulfotransferase_dom"/>
</dbReference>
<evidence type="ECO:0000313" key="5">
    <source>
        <dbReference type="EMBL" id="KAI8037825.1"/>
    </source>
</evidence>
<name>A0A9P9YIW8_9MUSC</name>
<evidence type="ECO:0000313" key="6">
    <source>
        <dbReference type="Proteomes" id="UP001059596"/>
    </source>
</evidence>
<comment type="caution">
    <text evidence="5">The sequence shown here is derived from an EMBL/GenBank/DDBJ whole genome shotgun (WGS) entry which is preliminary data.</text>
</comment>
<dbReference type="GO" id="GO:0008146">
    <property type="term" value="F:sulfotransferase activity"/>
    <property type="evidence" value="ECO:0007669"/>
    <property type="project" value="InterPro"/>
</dbReference>
<dbReference type="Pfam" id="PF00685">
    <property type="entry name" value="Sulfotransfer_1"/>
    <property type="match status" value="1"/>
</dbReference>
<keyword evidence="2" id="KW-0808">Transferase</keyword>
<dbReference type="InterPro" id="IPR027417">
    <property type="entry name" value="P-loop_NTPase"/>
</dbReference>
<evidence type="ECO:0000259" key="3">
    <source>
        <dbReference type="Pfam" id="PF00685"/>
    </source>
</evidence>
<feature type="domain" description="Sulfotransferase" evidence="3">
    <location>
        <begin position="97"/>
        <end position="211"/>
    </location>
</feature>
<evidence type="ECO:0000256" key="1">
    <source>
        <dbReference type="ARBA" id="ARBA00005771"/>
    </source>
</evidence>
<accession>A0A9P9YIW8</accession>
<dbReference type="PANTHER" id="PTHR11783">
    <property type="entry name" value="SULFOTRANSFERASE SULT"/>
    <property type="match status" value="1"/>
</dbReference>
<keyword evidence="6" id="KW-1185">Reference proteome</keyword>
<dbReference type="EMBL" id="JAMKOV010000015">
    <property type="protein sequence ID" value="KAI8036734.1"/>
    <property type="molecule type" value="Genomic_DNA"/>
</dbReference>
<sequence length="224" mass="26690">MYARRSIKSSVSVPLIQVQCKGPNGSGPEWLPLKQDWSNRWCTLPDRFTEEFSQRIYDFKRETAMWMQELAWLLLNDMNFEAAQSSYTMIRSPYLDLDEFVDDFVADKMAFTSYWAHVIDFYRMRNEENVFFVTYEEMSRNLKDVVLRLSRFLDCKELSESEMDKLLTHLNFKNMKGRNFMRRGIVGSYKDELSPENKDKIDKLTERFLEEYGVTESEIFGSIK</sequence>
<evidence type="ECO:0000313" key="4">
    <source>
        <dbReference type="EMBL" id="KAI8036734.1"/>
    </source>
</evidence>
<gene>
    <name evidence="5" type="ORF">M5D96_009326</name>
    <name evidence="4" type="ORF">M5D96_010535</name>
</gene>
<protein>
    <recommendedName>
        <fullName evidence="3">Sulfotransferase domain-containing protein</fullName>
    </recommendedName>
</protein>